<dbReference type="PANTHER" id="PTHR43625:SF77">
    <property type="entry name" value="ALDO-KETO REDUCTASE"/>
    <property type="match status" value="1"/>
</dbReference>
<organism evidence="3 4">
    <name type="scientific">Maribacter orientalis</name>
    <dbReference type="NCBI Taxonomy" id="228957"/>
    <lineage>
        <taxon>Bacteria</taxon>
        <taxon>Pseudomonadati</taxon>
        <taxon>Bacteroidota</taxon>
        <taxon>Flavobacteriia</taxon>
        <taxon>Flavobacteriales</taxon>
        <taxon>Flavobacteriaceae</taxon>
        <taxon>Maribacter</taxon>
    </lineage>
</organism>
<dbReference type="Gene3D" id="3.20.20.100">
    <property type="entry name" value="NADP-dependent oxidoreductase domain"/>
    <property type="match status" value="1"/>
</dbReference>
<dbReference type="EMBL" id="FNZN01000002">
    <property type="protein sequence ID" value="SEK97116.1"/>
    <property type="molecule type" value="Genomic_DNA"/>
</dbReference>
<dbReference type="PANTHER" id="PTHR43625">
    <property type="entry name" value="AFLATOXIN B1 ALDEHYDE REDUCTASE"/>
    <property type="match status" value="1"/>
</dbReference>
<dbReference type="AlphaFoldDB" id="A0A1H7LE44"/>
<dbReference type="InterPro" id="IPR050791">
    <property type="entry name" value="Aldo-Keto_reductase"/>
</dbReference>
<keyword evidence="4" id="KW-1185">Reference proteome</keyword>
<accession>A0A1H7LE44</accession>
<dbReference type="GO" id="GO:0005737">
    <property type="term" value="C:cytoplasm"/>
    <property type="evidence" value="ECO:0007669"/>
    <property type="project" value="TreeGrafter"/>
</dbReference>
<dbReference type="Proteomes" id="UP000198990">
    <property type="component" value="Unassembled WGS sequence"/>
</dbReference>
<protein>
    <submittedName>
        <fullName evidence="3">Aldo/keto reductase family protein</fullName>
    </submittedName>
</protein>
<name>A0A1H7LE44_9FLAO</name>
<gene>
    <name evidence="3" type="ORF">SAMN04488008_102545</name>
</gene>
<evidence type="ECO:0000259" key="2">
    <source>
        <dbReference type="Pfam" id="PF00248"/>
    </source>
</evidence>
<evidence type="ECO:0000256" key="1">
    <source>
        <dbReference type="ARBA" id="ARBA00023002"/>
    </source>
</evidence>
<feature type="domain" description="NADP-dependent oxidoreductase" evidence="2">
    <location>
        <begin position="11"/>
        <end position="81"/>
    </location>
</feature>
<dbReference type="RefSeq" id="WP_091621463.1">
    <property type="nucleotide sequence ID" value="NZ_FNZN01000002.1"/>
</dbReference>
<dbReference type="Pfam" id="PF00248">
    <property type="entry name" value="Aldo_ket_red"/>
    <property type="match status" value="1"/>
</dbReference>
<dbReference type="InterPro" id="IPR023210">
    <property type="entry name" value="NADP_OxRdtase_dom"/>
</dbReference>
<dbReference type="STRING" id="228957.SAMN04488008_102545"/>
<reference evidence="4" key="1">
    <citation type="submission" date="2016-10" db="EMBL/GenBank/DDBJ databases">
        <authorList>
            <person name="Varghese N."/>
            <person name="Submissions S."/>
        </authorList>
    </citation>
    <scope>NUCLEOTIDE SEQUENCE [LARGE SCALE GENOMIC DNA]</scope>
    <source>
        <strain evidence="4">DSM 16471</strain>
    </source>
</reference>
<dbReference type="SUPFAM" id="SSF51430">
    <property type="entry name" value="NAD(P)-linked oxidoreductase"/>
    <property type="match status" value="1"/>
</dbReference>
<proteinExistence type="predicted"/>
<evidence type="ECO:0000313" key="3">
    <source>
        <dbReference type="EMBL" id="SEK97116.1"/>
    </source>
</evidence>
<evidence type="ECO:0000313" key="4">
    <source>
        <dbReference type="Proteomes" id="UP000198990"/>
    </source>
</evidence>
<sequence>MLPRYTEEARKANQSLLELLYNFAERKNATPAQIALAWVLAQKPWIVPIPGTTKTHRLEENLDAISVELSAQELQEIKSASKQIQIMGERYTEQMEKSTGL</sequence>
<keyword evidence="1" id="KW-0560">Oxidoreductase</keyword>
<dbReference type="OrthoDB" id="9773828at2"/>
<dbReference type="GO" id="GO:0016491">
    <property type="term" value="F:oxidoreductase activity"/>
    <property type="evidence" value="ECO:0007669"/>
    <property type="project" value="UniProtKB-KW"/>
</dbReference>
<dbReference type="InterPro" id="IPR036812">
    <property type="entry name" value="NAD(P)_OxRdtase_dom_sf"/>
</dbReference>